<sequence length="194" mass="21975">MGAGASKPGDSKQVFISEHPIQFSQELIDSIEASAETNSTRAKSLDLHIQQRVAAELERLQKEESARLEDIRKKVVLSSDSDSSKSTSSSQRQPGLLELPTITPKDLFKTETEEEKARKNASSKKVQDEIEKLKKALGERKVLKELPKEVEEARNGVISCLRLNDRQPLDCWKEVEIFKREVRKMEEQFVGKVL</sequence>
<accession>A0ACC3AJA4</accession>
<gene>
    <name evidence="1" type="ORF">H2198_000754</name>
</gene>
<proteinExistence type="predicted"/>
<dbReference type="EMBL" id="JAPDRQ010000008">
    <property type="protein sequence ID" value="KAJ9663489.1"/>
    <property type="molecule type" value="Genomic_DNA"/>
</dbReference>
<protein>
    <submittedName>
        <fullName evidence="1">Uncharacterized protein</fullName>
    </submittedName>
</protein>
<evidence type="ECO:0000313" key="2">
    <source>
        <dbReference type="Proteomes" id="UP001172386"/>
    </source>
</evidence>
<reference evidence="1" key="1">
    <citation type="submission" date="2022-10" db="EMBL/GenBank/DDBJ databases">
        <title>Culturing micro-colonial fungi from biological soil crusts in the Mojave desert and describing Neophaeococcomyces mojavensis, and introducing the new genera and species Taxawa tesnikishii.</title>
        <authorList>
            <person name="Kurbessoian T."/>
            <person name="Stajich J.E."/>
        </authorList>
    </citation>
    <scope>NUCLEOTIDE SEQUENCE</scope>
    <source>
        <strain evidence="1">JES_112</strain>
    </source>
</reference>
<organism evidence="1 2">
    <name type="scientific">Neophaeococcomyces mojaviensis</name>
    <dbReference type="NCBI Taxonomy" id="3383035"/>
    <lineage>
        <taxon>Eukaryota</taxon>
        <taxon>Fungi</taxon>
        <taxon>Dikarya</taxon>
        <taxon>Ascomycota</taxon>
        <taxon>Pezizomycotina</taxon>
        <taxon>Eurotiomycetes</taxon>
        <taxon>Chaetothyriomycetidae</taxon>
        <taxon>Chaetothyriales</taxon>
        <taxon>Chaetothyriales incertae sedis</taxon>
        <taxon>Neophaeococcomyces</taxon>
    </lineage>
</organism>
<keyword evidence="2" id="KW-1185">Reference proteome</keyword>
<name>A0ACC3AJA4_9EURO</name>
<evidence type="ECO:0000313" key="1">
    <source>
        <dbReference type="EMBL" id="KAJ9663489.1"/>
    </source>
</evidence>
<dbReference type="Proteomes" id="UP001172386">
    <property type="component" value="Unassembled WGS sequence"/>
</dbReference>
<comment type="caution">
    <text evidence="1">The sequence shown here is derived from an EMBL/GenBank/DDBJ whole genome shotgun (WGS) entry which is preliminary data.</text>
</comment>